<dbReference type="EMBL" id="MPUH01000316">
    <property type="protein sequence ID" value="OMJ83088.1"/>
    <property type="molecule type" value="Genomic_DNA"/>
</dbReference>
<feature type="chain" id="PRO_5012073962" evidence="1">
    <location>
        <begin position="16"/>
        <end position="137"/>
    </location>
</feature>
<dbReference type="Proteomes" id="UP000187209">
    <property type="component" value="Unassembled WGS sequence"/>
</dbReference>
<evidence type="ECO:0000256" key="1">
    <source>
        <dbReference type="SAM" id="SignalP"/>
    </source>
</evidence>
<evidence type="ECO:0000313" key="2">
    <source>
        <dbReference type="EMBL" id="OMJ83088.1"/>
    </source>
</evidence>
<evidence type="ECO:0000313" key="3">
    <source>
        <dbReference type="Proteomes" id="UP000187209"/>
    </source>
</evidence>
<organism evidence="2 3">
    <name type="scientific">Stentor coeruleus</name>
    <dbReference type="NCBI Taxonomy" id="5963"/>
    <lineage>
        <taxon>Eukaryota</taxon>
        <taxon>Sar</taxon>
        <taxon>Alveolata</taxon>
        <taxon>Ciliophora</taxon>
        <taxon>Postciliodesmatophora</taxon>
        <taxon>Heterotrichea</taxon>
        <taxon>Heterotrichida</taxon>
        <taxon>Stentoridae</taxon>
        <taxon>Stentor</taxon>
    </lineage>
</organism>
<protein>
    <submittedName>
        <fullName evidence="2">Uncharacterized protein</fullName>
    </submittedName>
</protein>
<comment type="caution">
    <text evidence="2">The sequence shown here is derived from an EMBL/GenBank/DDBJ whole genome shotgun (WGS) entry which is preliminary data.</text>
</comment>
<feature type="signal peptide" evidence="1">
    <location>
        <begin position="1"/>
        <end position="15"/>
    </location>
</feature>
<proteinExistence type="predicted"/>
<keyword evidence="3" id="KW-1185">Reference proteome</keyword>
<accession>A0A1R2C242</accession>
<reference evidence="2 3" key="1">
    <citation type="submission" date="2016-11" db="EMBL/GenBank/DDBJ databases">
        <title>The macronuclear genome of Stentor coeruleus: a giant cell with tiny introns.</title>
        <authorList>
            <person name="Slabodnick M."/>
            <person name="Ruby J.G."/>
            <person name="Reiff S.B."/>
            <person name="Swart E.C."/>
            <person name="Gosai S."/>
            <person name="Prabakaran S."/>
            <person name="Witkowska E."/>
            <person name="Larue G.E."/>
            <person name="Fisher S."/>
            <person name="Freeman R.M."/>
            <person name="Gunawardena J."/>
            <person name="Chu W."/>
            <person name="Stover N.A."/>
            <person name="Gregory B.D."/>
            <person name="Nowacki M."/>
            <person name="Derisi J."/>
            <person name="Roy S.W."/>
            <person name="Marshall W.F."/>
            <person name="Sood P."/>
        </authorList>
    </citation>
    <scope>NUCLEOTIDE SEQUENCE [LARGE SCALE GENOMIC DNA]</scope>
    <source>
        <strain evidence="2">WM001</strain>
    </source>
</reference>
<keyword evidence="1" id="KW-0732">Signal</keyword>
<name>A0A1R2C242_9CILI</name>
<dbReference type="AlphaFoldDB" id="A0A1R2C242"/>
<sequence length="137" mass="15063">MKFILALAILGLVSANVALEAYDVGQSCNSDGGFTVTSFTVNPYPPRGCSPQAVSMTGTFTQNACPSQIHINENFNQRQSYNQDINISGCYNSGATQTFNFNINAFQCNSGSYTVQVTLNEENSEQHLSCWQYQYTL</sequence>
<gene>
    <name evidence="2" type="ORF">SteCoe_16070</name>
</gene>